<evidence type="ECO:0008006" key="4">
    <source>
        <dbReference type="Google" id="ProtNLM"/>
    </source>
</evidence>
<feature type="compositionally biased region" description="Basic and acidic residues" evidence="1">
    <location>
        <begin position="165"/>
        <end position="181"/>
    </location>
</feature>
<organism evidence="2 3">
    <name type="scientific">Spinactinospora alkalitolerans</name>
    <dbReference type="NCBI Taxonomy" id="687207"/>
    <lineage>
        <taxon>Bacteria</taxon>
        <taxon>Bacillati</taxon>
        <taxon>Actinomycetota</taxon>
        <taxon>Actinomycetes</taxon>
        <taxon>Streptosporangiales</taxon>
        <taxon>Nocardiopsidaceae</taxon>
        <taxon>Spinactinospora</taxon>
    </lineage>
</organism>
<dbReference type="AlphaFoldDB" id="A0A852U3Q5"/>
<dbReference type="Proteomes" id="UP000589036">
    <property type="component" value="Unassembled WGS sequence"/>
</dbReference>
<dbReference type="Pfam" id="PF14584">
    <property type="entry name" value="DUF4446"/>
    <property type="match status" value="1"/>
</dbReference>
<proteinExistence type="predicted"/>
<protein>
    <recommendedName>
        <fullName evidence="4">DUF4446 family protein</fullName>
    </recommendedName>
</protein>
<evidence type="ECO:0000313" key="2">
    <source>
        <dbReference type="EMBL" id="NYE50821.1"/>
    </source>
</evidence>
<feature type="region of interest" description="Disordered" evidence="1">
    <location>
        <begin position="130"/>
        <end position="290"/>
    </location>
</feature>
<reference evidence="2 3" key="1">
    <citation type="submission" date="2020-07" db="EMBL/GenBank/DDBJ databases">
        <title>Sequencing the genomes of 1000 actinobacteria strains.</title>
        <authorList>
            <person name="Klenk H.-P."/>
        </authorList>
    </citation>
    <scope>NUCLEOTIDE SEQUENCE [LARGE SCALE GENOMIC DNA]</scope>
    <source>
        <strain evidence="2 3">CXB654</strain>
    </source>
</reference>
<feature type="compositionally biased region" description="Basic and acidic residues" evidence="1">
    <location>
        <begin position="214"/>
        <end position="229"/>
    </location>
</feature>
<evidence type="ECO:0000256" key="1">
    <source>
        <dbReference type="SAM" id="MobiDB-lite"/>
    </source>
</evidence>
<name>A0A852U3Q5_9ACTN</name>
<keyword evidence="3" id="KW-1185">Reference proteome</keyword>
<dbReference type="RefSeq" id="WP_312863383.1">
    <property type="nucleotide sequence ID" value="NZ_BAAAYY010000005.1"/>
</dbReference>
<feature type="compositionally biased region" description="Low complexity" evidence="1">
    <location>
        <begin position="182"/>
        <end position="200"/>
    </location>
</feature>
<sequence length="290" mass="30660">MLSTILAVCGASLGLGGLAFAAIAYLRVREAAEECRSLVGRLLRDSGNVDVLAMRDVALVRYDALEEMSGARSFSLAMLNVAGDGVVLTSINGRTETRTYAKIVEGGNATDALSPEEYRAVRAARLGHGVGSAVPTDDDEGGAMVSVTTRTGPGSGGRTPGPEAVQREPEAEAPRLVKVREPVASPGPEAAGSAGAAEPAWEPEPEPEPVPEPVRQRKPEPEPYRRPEPVPEPEPAWEPEPEPGPYRRPEPEPEPAGEGEPMIDIPDQVEARSRGDGRHRRTESSSVGKG</sequence>
<accession>A0A852U3Q5</accession>
<evidence type="ECO:0000313" key="3">
    <source>
        <dbReference type="Proteomes" id="UP000589036"/>
    </source>
</evidence>
<comment type="caution">
    <text evidence="2">The sequence shown here is derived from an EMBL/GenBank/DDBJ whole genome shotgun (WGS) entry which is preliminary data.</text>
</comment>
<gene>
    <name evidence="2" type="ORF">HDA32_005941</name>
</gene>
<dbReference type="EMBL" id="JACCCC010000001">
    <property type="protein sequence ID" value="NYE50821.1"/>
    <property type="molecule type" value="Genomic_DNA"/>
</dbReference>
<dbReference type="InterPro" id="IPR027981">
    <property type="entry name" value="DUF4446"/>
</dbReference>